<dbReference type="PATRIC" id="fig|999408.3.peg.3185"/>
<evidence type="ECO:0000313" key="2">
    <source>
        <dbReference type="EMBL" id="ENZ13441.1"/>
    </source>
</evidence>
<evidence type="ECO:0000259" key="1">
    <source>
        <dbReference type="Pfam" id="PF06527"/>
    </source>
</evidence>
<reference evidence="2 3" key="1">
    <citation type="submission" date="2013-01" db="EMBL/GenBank/DDBJ databases">
        <title>The Genome Sequence of Clostridium clostridioforme 90A8.</title>
        <authorList>
            <consortium name="The Broad Institute Genome Sequencing Platform"/>
            <person name="Earl A."/>
            <person name="Ward D."/>
            <person name="Feldgarden M."/>
            <person name="Gevers D."/>
            <person name="Courvalin P."/>
            <person name="Lambert T."/>
            <person name="Walker B."/>
            <person name="Young S.K."/>
            <person name="Zeng Q."/>
            <person name="Gargeya S."/>
            <person name="Fitzgerald M."/>
            <person name="Haas B."/>
            <person name="Abouelleil A."/>
            <person name="Alvarado L."/>
            <person name="Arachchi H.M."/>
            <person name="Berlin A.M."/>
            <person name="Chapman S.B."/>
            <person name="Dewar J."/>
            <person name="Goldberg J."/>
            <person name="Griggs A."/>
            <person name="Gujja S."/>
            <person name="Hansen M."/>
            <person name="Howarth C."/>
            <person name="Imamovic A."/>
            <person name="Larimer J."/>
            <person name="McCowan C."/>
            <person name="Murphy C."/>
            <person name="Neiman D."/>
            <person name="Pearson M."/>
            <person name="Priest M."/>
            <person name="Roberts A."/>
            <person name="Saif S."/>
            <person name="Shea T."/>
            <person name="Sisk P."/>
            <person name="Sykes S."/>
            <person name="Wortman J."/>
            <person name="Nusbaum C."/>
            <person name="Birren B."/>
        </authorList>
    </citation>
    <scope>NUCLEOTIDE SEQUENCE [LARGE SCALE GENOMIC DNA]</scope>
    <source>
        <strain evidence="2 3">90A8</strain>
    </source>
</reference>
<accession>A0A0E2H9S4</accession>
<dbReference type="InterPro" id="IPR009492">
    <property type="entry name" value="TniQ"/>
</dbReference>
<dbReference type="Proteomes" id="UP000013085">
    <property type="component" value="Unassembled WGS sequence"/>
</dbReference>
<dbReference type="EMBL" id="AGYR01000033">
    <property type="protein sequence ID" value="ENZ13441.1"/>
    <property type="molecule type" value="Genomic_DNA"/>
</dbReference>
<organism evidence="2 3">
    <name type="scientific">[Clostridium] clostridioforme 90A8</name>
    <dbReference type="NCBI Taxonomy" id="999408"/>
    <lineage>
        <taxon>Bacteria</taxon>
        <taxon>Bacillati</taxon>
        <taxon>Bacillota</taxon>
        <taxon>Clostridia</taxon>
        <taxon>Lachnospirales</taxon>
        <taxon>Lachnospiraceae</taxon>
        <taxon>Enterocloster</taxon>
    </lineage>
</organism>
<dbReference type="Pfam" id="PF06527">
    <property type="entry name" value="TniQ"/>
    <property type="match status" value="1"/>
</dbReference>
<dbReference type="HOGENOM" id="CLU_083568_0_0_9"/>
<proteinExistence type="predicted"/>
<evidence type="ECO:0000313" key="3">
    <source>
        <dbReference type="Proteomes" id="UP000013085"/>
    </source>
</evidence>
<name>A0A0E2H9S4_9FIRM</name>
<feature type="domain" description="TniQ" evidence="1">
    <location>
        <begin position="4"/>
        <end position="155"/>
    </location>
</feature>
<protein>
    <recommendedName>
        <fullName evidence="1">TniQ domain-containing protein</fullName>
    </recommendedName>
</protein>
<sequence>MLQYFPTPYPDELWYSVLCRYHIRSGNPNSAVTFRELFGKDHAALGSFLPNGLIFDIASQLPEGTLDIEDIALNHTLFKYVFRFQSLESKNNILEMTKHGKIDFPVKISKPYESIELKSCPLCMQEDLKQYGETYWHLKHQIPYVTTCQKHKCRLVIRQREYKNELNNNFILPDINDMNSVDYDVSETELEFSKMLIGYLELPLEAV</sequence>
<gene>
    <name evidence="2" type="ORF">HMPREF1090_02946</name>
</gene>
<dbReference type="AlphaFoldDB" id="A0A0E2H9S4"/>
<comment type="caution">
    <text evidence="2">The sequence shown here is derived from an EMBL/GenBank/DDBJ whole genome shotgun (WGS) entry which is preliminary data.</text>
</comment>